<name>A0ABY8FB03_9HYPH</name>
<sequence length="167" mass="19293">MSIYTLHTLVTGPVIRFIEHEEYSIGYHPEDICKLVGISDYRLVRPFLNPADVCHTTSVPIKLGDGAPEFFIAPNGIADLINKLQTPDAVMLREEIGDSRTLVFPFRLDKEHEVKQLLDWWEEHHKRDYPALEVLRDEEDEINLIKRGMGLMQRRIAKEEAKIARTS</sequence>
<dbReference type="RefSeq" id="WP_265680182.1">
    <property type="nucleotide sequence ID" value="NZ_CP120863.1"/>
</dbReference>
<proteinExistence type="predicted"/>
<dbReference type="EMBL" id="CP120863">
    <property type="protein sequence ID" value="WFE89793.1"/>
    <property type="molecule type" value="Genomic_DNA"/>
</dbReference>
<gene>
    <name evidence="1" type="ORF">K1718_00070</name>
</gene>
<evidence type="ECO:0000313" key="2">
    <source>
        <dbReference type="Proteomes" id="UP001209803"/>
    </source>
</evidence>
<organism evidence="1 2">
    <name type="scientific">Roseibium porphyridii</name>
    <dbReference type="NCBI Taxonomy" id="2866279"/>
    <lineage>
        <taxon>Bacteria</taxon>
        <taxon>Pseudomonadati</taxon>
        <taxon>Pseudomonadota</taxon>
        <taxon>Alphaproteobacteria</taxon>
        <taxon>Hyphomicrobiales</taxon>
        <taxon>Stappiaceae</taxon>
        <taxon>Roseibium</taxon>
    </lineage>
</organism>
<accession>A0ABY8FB03</accession>
<protein>
    <recommendedName>
        <fullName evidence="3">Bro-N domain-containing protein</fullName>
    </recommendedName>
</protein>
<evidence type="ECO:0000313" key="1">
    <source>
        <dbReference type="EMBL" id="WFE89793.1"/>
    </source>
</evidence>
<evidence type="ECO:0008006" key="3">
    <source>
        <dbReference type="Google" id="ProtNLM"/>
    </source>
</evidence>
<reference evidence="1 2" key="1">
    <citation type="submission" date="2023-03" db="EMBL/GenBank/DDBJ databases">
        <title>Roseibium porphyridii sp. nov. and Roseibium rhodosorbium sp. nov. isolated from marine algae, Porphyridium cruentum and Rhodosorus marinus, respectively.</title>
        <authorList>
            <person name="Lee M.W."/>
            <person name="Choi B.J."/>
            <person name="Lee J.K."/>
            <person name="Choi D.G."/>
            <person name="Baek J.H."/>
            <person name="Bayburt H."/>
            <person name="Kim J.M."/>
            <person name="Han D.M."/>
            <person name="Kim K.H."/>
            <person name="Jeon C.O."/>
        </authorList>
    </citation>
    <scope>NUCLEOTIDE SEQUENCE [LARGE SCALE GENOMIC DNA]</scope>
    <source>
        <strain evidence="1 2">KMA01</strain>
    </source>
</reference>
<keyword evidence="2" id="KW-1185">Reference proteome</keyword>
<dbReference type="Proteomes" id="UP001209803">
    <property type="component" value="Chromosome"/>
</dbReference>